<proteinExistence type="inferred from homology"/>
<reference evidence="7" key="1">
    <citation type="journal article" date="2019" name="Int. J. Syst. Evol. Microbiol.">
        <title>The Global Catalogue of Microorganisms (GCM) 10K type strain sequencing project: providing services to taxonomists for standard genome sequencing and annotation.</title>
        <authorList>
            <consortium name="The Broad Institute Genomics Platform"/>
            <consortium name="The Broad Institute Genome Sequencing Center for Infectious Disease"/>
            <person name="Wu L."/>
            <person name="Ma J."/>
        </authorList>
    </citation>
    <scope>NUCLEOTIDE SEQUENCE [LARGE SCALE GENOMIC DNA]</scope>
    <source>
        <strain evidence="7">CECT 8482</strain>
    </source>
</reference>
<evidence type="ECO:0000256" key="3">
    <source>
        <dbReference type="ARBA" id="ARBA00023125"/>
    </source>
</evidence>
<sequence>MHEADGLDLITSFLVVAEELNFRRASERLNLDQSALTRRIQKLEQNLGFRLFERTTREVALTQAGRSFYGDNALLISRYGESIDAARRIAEGKSGHLRLAYMAFAATELMPSAVARFRRLHPHIEVSLSYIRTQGQKLALANDEIDAGYMIGPFTHPDFQTLALTQERLYVVTPRNHAVLRRSVITPADLADLPVILGDMKEWGEYRWRLANLFIEEGIALNVTVEASNTLALIGLVAAGLGVTIYPESLIGFIGRSVEVRPIIHPKFKSETVLAWRRSNQGKQLRAFIDVARNLAPSASA</sequence>
<dbReference type="InterPro" id="IPR005119">
    <property type="entry name" value="LysR_subst-bd"/>
</dbReference>
<dbReference type="EMBL" id="JAUFRC010000001">
    <property type="protein sequence ID" value="MDN3711485.1"/>
    <property type="molecule type" value="Genomic_DNA"/>
</dbReference>
<evidence type="ECO:0000313" key="6">
    <source>
        <dbReference type="EMBL" id="MDN3711485.1"/>
    </source>
</evidence>
<dbReference type="InterPro" id="IPR036388">
    <property type="entry name" value="WH-like_DNA-bd_sf"/>
</dbReference>
<dbReference type="Proteomes" id="UP001243846">
    <property type="component" value="Unassembled WGS sequence"/>
</dbReference>
<comment type="caution">
    <text evidence="6">The sequence shown here is derived from an EMBL/GenBank/DDBJ whole genome shotgun (WGS) entry which is preliminary data.</text>
</comment>
<dbReference type="InterPro" id="IPR000847">
    <property type="entry name" value="LysR_HTH_N"/>
</dbReference>
<keyword evidence="3" id="KW-0238">DNA-binding</keyword>
<dbReference type="PANTHER" id="PTHR30346:SF28">
    <property type="entry name" value="HTH-TYPE TRANSCRIPTIONAL REGULATOR CYNR"/>
    <property type="match status" value="1"/>
</dbReference>
<accession>A0ABT8D401</accession>
<dbReference type="SUPFAM" id="SSF46785">
    <property type="entry name" value="Winged helix' DNA-binding domain"/>
    <property type="match status" value="1"/>
</dbReference>
<evidence type="ECO:0000313" key="7">
    <source>
        <dbReference type="Proteomes" id="UP001243846"/>
    </source>
</evidence>
<dbReference type="Pfam" id="PF00126">
    <property type="entry name" value="HTH_1"/>
    <property type="match status" value="1"/>
</dbReference>
<dbReference type="InterPro" id="IPR036390">
    <property type="entry name" value="WH_DNA-bd_sf"/>
</dbReference>
<feature type="domain" description="HTH lysR-type" evidence="5">
    <location>
        <begin position="5"/>
        <end position="62"/>
    </location>
</feature>
<dbReference type="SUPFAM" id="SSF53850">
    <property type="entry name" value="Periplasmic binding protein-like II"/>
    <property type="match status" value="1"/>
</dbReference>
<dbReference type="PRINTS" id="PR00039">
    <property type="entry name" value="HTHLYSR"/>
</dbReference>
<evidence type="ECO:0000256" key="1">
    <source>
        <dbReference type="ARBA" id="ARBA00009437"/>
    </source>
</evidence>
<name>A0ABT8D401_9RHOB</name>
<dbReference type="Gene3D" id="1.10.10.10">
    <property type="entry name" value="Winged helix-like DNA-binding domain superfamily/Winged helix DNA-binding domain"/>
    <property type="match status" value="1"/>
</dbReference>
<dbReference type="PANTHER" id="PTHR30346">
    <property type="entry name" value="TRANSCRIPTIONAL DUAL REGULATOR HCAR-RELATED"/>
    <property type="match status" value="1"/>
</dbReference>
<protein>
    <submittedName>
        <fullName evidence="6">LysR family transcriptional regulator</fullName>
    </submittedName>
</protein>
<organism evidence="6 7">
    <name type="scientific">Paracoccus cavernae</name>
    <dbReference type="NCBI Taxonomy" id="1571207"/>
    <lineage>
        <taxon>Bacteria</taxon>
        <taxon>Pseudomonadati</taxon>
        <taxon>Pseudomonadota</taxon>
        <taxon>Alphaproteobacteria</taxon>
        <taxon>Rhodobacterales</taxon>
        <taxon>Paracoccaceae</taxon>
        <taxon>Paracoccus</taxon>
    </lineage>
</organism>
<dbReference type="CDD" id="cd08414">
    <property type="entry name" value="PBP2_LTTR_aromatics_like"/>
    <property type="match status" value="1"/>
</dbReference>
<keyword evidence="2" id="KW-0805">Transcription regulation</keyword>
<evidence type="ECO:0000256" key="2">
    <source>
        <dbReference type="ARBA" id="ARBA00023015"/>
    </source>
</evidence>
<gene>
    <name evidence="6" type="ORF">QWZ10_06065</name>
</gene>
<dbReference type="Gene3D" id="3.40.190.10">
    <property type="entry name" value="Periplasmic binding protein-like II"/>
    <property type="match status" value="2"/>
</dbReference>
<keyword evidence="4" id="KW-0804">Transcription</keyword>
<dbReference type="PROSITE" id="PS50931">
    <property type="entry name" value="HTH_LYSR"/>
    <property type="match status" value="1"/>
</dbReference>
<comment type="similarity">
    <text evidence="1">Belongs to the LysR transcriptional regulatory family.</text>
</comment>
<evidence type="ECO:0000259" key="5">
    <source>
        <dbReference type="PROSITE" id="PS50931"/>
    </source>
</evidence>
<keyword evidence="7" id="KW-1185">Reference proteome</keyword>
<evidence type="ECO:0000256" key="4">
    <source>
        <dbReference type="ARBA" id="ARBA00023163"/>
    </source>
</evidence>
<dbReference type="RefSeq" id="WP_377687004.1">
    <property type="nucleotide sequence ID" value="NZ_JBHMDZ010000040.1"/>
</dbReference>
<dbReference type="Pfam" id="PF03466">
    <property type="entry name" value="LysR_substrate"/>
    <property type="match status" value="1"/>
</dbReference>